<protein>
    <submittedName>
        <fullName evidence="2">Uncharacterized protein LOC111085930</fullName>
    </submittedName>
</protein>
<proteinExistence type="predicted"/>
<name>A0ABM1SFX8_LIMPO</name>
<gene>
    <name evidence="2" type="primary">LOC111085930</name>
</gene>
<reference evidence="2" key="1">
    <citation type="submission" date="2025-08" db="UniProtKB">
        <authorList>
            <consortium name="RefSeq"/>
        </authorList>
    </citation>
    <scope>IDENTIFICATION</scope>
    <source>
        <tissue evidence="2">Muscle</tissue>
    </source>
</reference>
<dbReference type="GeneID" id="111085930"/>
<dbReference type="Proteomes" id="UP000694941">
    <property type="component" value="Unplaced"/>
</dbReference>
<keyword evidence="1" id="KW-1185">Reference proteome</keyword>
<dbReference type="RefSeq" id="XP_022242533.1">
    <property type="nucleotide sequence ID" value="XM_022386825.1"/>
</dbReference>
<evidence type="ECO:0000313" key="2">
    <source>
        <dbReference type="RefSeq" id="XP_022242533.1"/>
    </source>
</evidence>
<accession>A0ABM1SFX8</accession>
<sequence>MTVMTLNENSSAEVPEANSKLKYNKSSVSFLSVTAAKSSRAPVMHSHSICTKNMEKKRGWIPVRNAPGVMEYRKAPHHRQFSVGSAQRSDAVGKVNTYPQLKFPYVHSSMMQTSGISQVTSAKSVSGQTLLNCMQTQSGSSLLLKNNQNLFNQKTGTAKKSENISKSTKGTIILLREDVVRDSANAFQTVLQEQKSSSAWKTCPQKLTCVQKNSIKSNECSHSQLPCLHSVSHYTLDRSIDAELKESNLELNTAEVNKNENYSN</sequence>
<evidence type="ECO:0000313" key="1">
    <source>
        <dbReference type="Proteomes" id="UP000694941"/>
    </source>
</evidence>
<organism evidence="1 2">
    <name type="scientific">Limulus polyphemus</name>
    <name type="common">Atlantic horseshoe crab</name>
    <dbReference type="NCBI Taxonomy" id="6850"/>
    <lineage>
        <taxon>Eukaryota</taxon>
        <taxon>Metazoa</taxon>
        <taxon>Ecdysozoa</taxon>
        <taxon>Arthropoda</taxon>
        <taxon>Chelicerata</taxon>
        <taxon>Merostomata</taxon>
        <taxon>Xiphosura</taxon>
        <taxon>Limulidae</taxon>
        <taxon>Limulus</taxon>
    </lineage>
</organism>